<proteinExistence type="predicted"/>
<dbReference type="EMBL" id="AMZH03002584">
    <property type="protein sequence ID" value="RRT75093.1"/>
    <property type="molecule type" value="Genomic_DNA"/>
</dbReference>
<comment type="caution">
    <text evidence="1">The sequence shown here is derived from an EMBL/GenBank/DDBJ whole genome shotgun (WGS) entry which is preliminary data.</text>
</comment>
<accession>A0A427AFS2</accession>
<gene>
    <name evidence="1" type="ORF">B296_00013058</name>
</gene>
<name>A0A427AFS2_ENSVE</name>
<evidence type="ECO:0000313" key="1">
    <source>
        <dbReference type="EMBL" id="RRT75093.1"/>
    </source>
</evidence>
<protein>
    <submittedName>
        <fullName evidence="1">Uncharacterized protein</fullName>
    </submittedName>
</protein>
<dbReference type="AlphaFoldDB" id="A0A427AFS2"/>
<evidence type="ECO:0000313" key="2">
    <source>
        <dbReference type="Proteomes" id="UP000287651"/>
    </source>
</evidence>
<reference evidence="1 2" key="1">
    <citation type="journal article" date="2014" name="Agronomy (Basel)">
        <title>A Draft Genome Sequence for Ensete ventricosum, the Drought-Tolerant Tree Against Hunger.</title>
        <authorList>
            <person name="Harrison J."/>
            <person name="Moore K.A."/>
            <person name="Paszkiewicz K."/>
            <person name="Jones T."/>
            <person name="Grant M."/>
            <person name="Ambacheew D."/>
            <person name="Muzemil S."/>
            <person name="Studholme D.J."/>
        </authorList>
    </citation>
    <scope>NUCLEOTIDE SEQUENCE [LARGE SCALE GENOMIC DNA]</scope>
</reference>
<organism evidence="1 2">
    <name type="scientific">Ensete ventricosum</name>
    <name type="common">Abyssinian banana</name>
    <name type="synonym">Musa ensete</name>
    <dbReference type="NCBI Taxonomy" id="4639"/>
    <lineage>
        <taxon>Eukaryota</taxon>
        <taxon>Viridiplantae</taxon>
        <taxon>Streptophyta</taxon>
        <taxon>Embryophyta</taxon>
        <taxon>Tracheophyta</taxon>
        <taxon>Spermatophyta</taxon>
        <taxon>Magnoliopsida</taxon>
        <taxon>Liliopsida</taxon>
        <taxon>Zingiberales</taxon>
        <taxon>Musaceae</taxon>
        <taxon>Ensete</taxon>
    </lineage>
</organism>
<dbReference type="Proteomes" id="UP000287651">
    <property type="component" value="Unassembled WGS sequence"/>
</dbReference>
<sequence>MVSNIIILTVRGGITINGNGKIRWRGSCKVDDASTVSTQISDLNHIFPLIFFPEMLIFFVFS</sequence>